<evidence type="ECO:0000256" key="7">
    <source>
        <dbReference type="SAM" id="Coils"/>
    </source>
</evidence>
<sequence length="70" mass="8253">MSEKQISYNEAYEELQTILEDIKERNIDVDKLAAKVKRARELINLCEERIKKAEMEIEEIIKSSSEKPKN</sequence>
<organism evidence="8 9">
    <name type="scientific">Candidatus Nealsonbacteria bacterium CG10_big_fil_rev_8_21_14_0_10_36_24</name>
    <dbReference type="NCBI Taxonomy" id="1974710"/>
    <lineage>
        <taxon>Bacteria</taxon>
        <taxon>Candidatus Nealsoniibacteriota</taxon>
    </lineage>
</organism>
<evidence type="ECO:0000256" key="4">
    <source>
        <dbReference type="ARBA" id="ARBA00022801"/>
    </source>
</evidence>
<keyword evidence="5" id="KW-0269">Exonuclease</keyword>
<dbReference type="GO" id="GO:0006308">
    <property type="term" value="P:DNA catabolic process"/>
    <property type="evidence" value="ECO:0007669"/>
    <property type="project" value="UniProtKB-UniRule"/>
</dbReference>
<feature type="coiled-coil region" evidence="7">
    <location>
        <begin position="29"/>
        <end position="63"/>
    </location>
</feature>
<evidence type="ECO:0000313" key="8">
    <source>
        <dbReference type="EMBL" id="PIR71936.1"/>
    </source>
</evidence>
<name>A0A2M6NR81_9BACT</name>
<comment type="caution">
    <text evidence="8">The sequence shown here is derived from an EMBL/GenBank/DDBJ whole genome shotgun (WGS) entry which is preliminary data.</text>
</comment>
<evidence type="ECO:0000256" key="1">
    <source>
        <dbReference type="ARBA" id="ARBA00009998"/>
    </source>
</evidence>
<keyword evidence="4" id="KW-0378">Hydrolase</keyword>
<dbReference type="EC" id="3.1.11.6" evidence="6"/>
<dbReference type="GO" id="GO:0008855">
    <property type="term" value="F:exodeoxyribonuclease VII activity"/>
    <property type="evidence" value="ECO:0007669"/>
    <property type="project" value="UniProtKB-UniRule"/>
</dbReference>
<proteinExistence type="inferred from homology"/>
<dbReference type="Gene3D" id="1.10.287.1040">
    <property type="entry name" value="Exonuclease VII, small subunit"/>
    <property type="match status" value="1"/>
</dbReference>
<dbReference type="InterPro" id="IPR037004">
    <property type="entry name" value="Exonuc_VII_ssu_sf"/>
</dbReference>
<evidence type="ECO:0000256" key="6">
    <source>
        <dbReference type="NCBIfam" id="TIGR01280"/>
    </source>
</evidence>
<keyword evidence="7" id="KW-0175">Coiled coil</keyword>
<evidence type="ECO:0000256" key="3">
    <source>
        <dbReference type="ARBA" id="ARBA00022722"/>
    </source>
</evidence>
<dbReference type="Pfam" id="PF02609">
    <property type="entry name" value="Exonuc_VII_S"/>
    <property type="match status" value="1"/>
</dbReference>
<keyword evidence="2" id="KW-0963">Cytoplasm</keyword>
<dbReference type="InterPro" id="IPR003761">
    <property type="entry name" value="Exonuc_VII_S"/>
</dbReference>
<evidence type="ECO:0000256" key="2">
    <source>
        <dbReference type="ARBA" id="ARBA00022490"/>
    </source>
</evidence>
<keyword evidence="3" id="KW-0540">Nuclease</keyword>
<dbReference type="EMBL" id="PFCJ01000030">
    <property type="protein sequence ID" value="PIR71936.1"/>
    <property type="molecule type" value="Genomic_DNA"/>
</dbReference>
<accession>A0A2M6NR81</accession>
<dbReference type="AlphaFoldDB" id="A0A2M6NR81"/>
<gene>
    <name evidence="8" type="primary">xseB</name>
    <name evidence="8" type="ORF">COU42_03005</name>
</gene>
<evidence type="ECO:0000256" key="5">
    <source>
        <dbReference type="ARBA" id="ARBA00022839"/>
    </source>
</evidence>
<comment type="similarity">
    <text evidence="1">Belongs to the XseB family.</text>
</comment>
<protein>
    <recommendedName>
        <fullName evidence="6">Exodeoxyribonuclease VII small subunit</fullName>
        <ecNumber evidence="6">3.1.11.6</ecNumber>
    </recommendedName>
</protein>
<dbReference type="Proteomes" id="UP000228756">
    <property type="component" value="Unassembled WGS sequence"/>
</dbReference>
<dbReference type="GO" id="GO:0009318">
    <property type="term" value="C:exodeoxyribonuclease VII complex"/>
    <property type="evidence" value="ECO:0007669"/>
    <property type="project" value="UniProtKB-UniRule"/>
</dbReference>
<evidence type="ECO:0000313" key="9">
    <source>
        <dbReference type="Proteomes" id="UP000228756"/>
    </source>
</evidence>
<reference evidence="9" key="1">
    <citation type="submission" date="2017-09" db="EMBL/GenBank/DDBJ databases">
        <title>Depth-based differentiation of microbial function through sediment-hosted aquifers and enrichment of novel symbionts in the deep terrestrial subsurface.</title>
        <authorList>
            <person name="Probst A.J."/>
            <person name="Ladd B."/>
            <person name="Jarett J.K."/>
            <person name="Geller-Mcgrath D.E."/>
            <person name="Sieber C.M.K."/>
            <person name="Emerson J.B."/>
            <person name="Anantharaman K."/>
            <person name="Thomas B.C."/>
            <person name="Malmstrom R."/>
            <person name="Stieglmeier M."/>
            <person name="Klingl A."/>
            <person name="Woyke T."/>
            <person name="Ryan C.M."/>
            <person name="Banfield J.F."/>
        </authorList>
    </citation>
    <scope>NUCLEOTIDE SEQUENCE [LARGE SCALE GENOMIC DNA]</scope>
</reference>
<dbReference type="NCBIfam" id="TIGR01280">
    <property type="entry name" value="xseB"/>
    <property type="match status" value="1"/>
</dbReference>
<dbReference type="SUPFAM" id="SSF116842">
    <property type="entry name" value="XseB-like"/>
    <property type="match status" value="1"/>
</dbReference>